<dbReference type="Proteomes" id="UP000240608">
    <property type="component" value="Unassembled WGS sequence"/>
</dbReference>
<organism evidence="1 2">
    <name type="scientific">Marivirga lumbricoides</name>
    <dbReference type="NCBI Taxonomy" id="1046115"/>
    <lineage>
        <taxon>Bacteria</taxon>
        <taxon>Pseudomonadati</taxon>
        <taxon>Bacteroidota</taxon>
        <taxon>Cytophagia</taxon>
        <taxon>Cytophagales</taxon>
        <taxon>Marivirgaceae</taxon>
        <taxon>Marivirga</taxon>
    </lineage>
</organism>
<protein>
    <submittedName>
        <fullName evidence="1">Uncharacterized protein</fullName>
    </submittedName>
</protein>
<dbReference type="EMBL" id="PYVU01000015">
    <property type="protein sequence ID" value="PTB97382.1"/>
    <property type="molecule type" value="Genomic_DNA"/>
</dbReference>
<name>A0A2T4DU97_9BACT</name>
<reference evidence="1 2" key="1">
    <citation type="submission" date="2018-03" db="EMBL/GenBank/DDBJ databases">
        <title>Cross-interface Injection: A General Nanoliter Liquid Handling Method Applied to Single Cells Genome Amplification Automated Nanoliter Liquid Handling Applied to Single Cell Multiple Displacement Amplification.</title>
        <authorList>
            <person name="Yun J."/>
            <person name="Xu P."/>
            <person name="Xu J."/>
            <person name="Dai X."/>
            <person name="Wang Y."/>
            <person name="Zheng X."/>
            <person name="Cao C."/>
            <person name="Yi Q."/>
            <person name="Zhu Y."/>
            <person name="Wang L."/>
            <person name="Dong Z."/>
            <person name="Huang Y."/>
            <person name="Huang L."/>
            <person name="Du W."/>
        </authorList>
    </citation>
    <scope>NUCLEOTIDE SEQUENCE [LARGE SCALE GENOMIC DNA]</scope>
    <source>
        <strain evidence="1 2">Z-D1-2</strain>
    </source>
</reference>
<dbReference type="AlphaFoldDB" id="A0A2T4DU97"/>
<evidence type="ECO:0000313" key="2">
    <source>
        <dbReference type="Proteomes" id="UP000240608"/>
    </source>
</evidence>
<comment type="caution">
    <text evidence="1">The sequence shown here is derived from an EMBL/GenBank/DDBJ whole genome shotgun (WGS) entry which is preliminary data.</text>
</comment>
<accession>A0A2T4DU97</accession>
<sequence length="649" mass="76440">MSDKNIFYVEITDLHQSWIAAVCETKETIEHFIKHLPLKIKSSAQIKMLDGKSYPVYAIESYKGDRNSFKLVDQEELFELIRNQKEYTVAHEDHIYFSFYTFETDYFQHPTEKSLMGALNHTHVNNEYLQEETLTKSEYHSEICSLSDKYDIDGLDKLYNDILISDNKMAKYDLAHYGYLSILWNLLYDCACNKLPESGLGLLPDLVENSELLLEKKNWQARVQVEFVLLENACKKPTKEIITFLRQLIESLHHLLEQSPEETEEVYQKQALAYAMVANTLPSQHAEFWEKAILALQNSINENAETADWSLYARLVFMPAPEINSYKSSGKKLGSIIQNYQKLEQENFKNLLNKHANYNEKMSYLITLNLHQLKEHMEWEKVDLAYFPEQLYVYWLDQAIQSNLPPLNRIDLNEACHFFHTEGVRLGRIDLLEKAIGLYDRITEKTEEYSYEIHYLTKAMEDISKILYQSGKVDEANSYVNKAYQNYAHYIDKVKDNYSVHLHYAEFLERCFKSGKNILKPNLATLKEIAIAVEKQGKGFYSDPIFMRMRIALLESKEDEAIYHLTKSLILHELCIDNEVDQLIEDYKSSVYSRFYQFLIETQEFMHSVKENYYFHPQVRWEALSNMTILETTSYWKERQNEIKSQPKS</sequence>
<evidence type="ECO:0000313" key="1">
    <source>
        <dbReference type="EMBL" id="PTB97382.1"/>
    </source>
</evidence>
<proteinExistence type="predicted"/>
<gene>
    <name evidence="1" type="ORF">C9994_03075</name>
</gene>